<dbReference type="PRINTS" id="PR01035">
    <property type="entry name" value="TCRTETA"/>
</dbReference>
<dbReference type="InterPro" id="IPR011701">
    <property type="entry name" value="MFS"/>
</dbReference>
<dbReference type="AlphaFoldDB" id="A0A1X2HK35"/>
<dbReference type="PROSITE" id="PS50850">
    <property type="entry name" value="MFS"/>
    <property type="match status" value="1"/>
</dbReference>
<dbReference type="STRING" id="13706.A0A1X2HK35"/>
<dbReference type="Pfam" id="PF07690">
    <property type="entry name" value="MFS_1"/>
    <property type="match status" value="1"/>
</dbReference>
<keyword evidence="3" id="KW-0813">Transport</keyword>
<proteinExistence type="inferred from homology"/>
<evidence type="ECO:0000313" key="9">
    <source>
        <dbReference type="EMBL" id="ORY99408.1"/>
    </source>
</evidence>
<dbReference type="GO" id="GO:0016020">
    <property type="term" value="C:membrane"/>
    <property type="evidence" value="ECO:0007669"/>
    <property type="project" value="UniProtKB-SubCell"/>
</dbReference>
<feature type="transmembrane region" description="Helical" evidence="7">
    <location>
        <begin position="400"/>
        <end position="422"/>
    </location>
</feature>
<feature type="domain" description="Major facilitator superfamily (MFS) profile" evidence="8">
    <location>
        <begin position="1"/>
        <end position="426"/>
    </location>
</feature>
<dbReference type="OrthoDB" id="5086884at2759"/>
<organism evidence="9 10">
    <name type="scientific">Syncephalastrum racemosum</name>
    <name type="common">Filamentous fungus</name>
    <dbReference type="NCBI Taxonomy" id="13706"/>
    <lineage>
        <taxon>Eukaryota</taxon>
        <taxon>Fungi</taxon>
        <taxon>Fungi incertae sedis</taxon>
        <taxon>Mucoromycota</taxon>
        <taxon>Mucoromycotina</taxon>
        <taxon>Mucoromycetes</taxon>
        <taxon>Mucorales</taxon>
        <taxon>Syncephalastraceae</taxon>
        <taxon>Syncephalastrum</taxon>
    </lineage>
</organism>
<dbReference type="CDD" id="cd17325">
    <property type="entry name" value="MFS_MdtG_SLC18_like"/>
    <property type="match status" value="1"/>
</dbReference>
<feature type="transmembrane region" description="Helical" evidence="7">
    <location>
        <begin position="51"/>
        <end position="73"/>
    </location>
</feature>
<feature type="transmembrane region" description="Helical" evidence="7">
    <location>
        <begin position="236"/>
        <end position="255"/>
    </location>
</feature>
<gene>
    <name evidence="9" type="ORF">BCR43DRAFT_504081</name>
</gene>
<evidence type="ECO:0000256" key="2">
    <source>
        <dbReference type="ARBA" id="ARBA00006829"/>
    </source>
</evidence>
<feature type="transmembrane region" description="Helical" evidence="7">
    <location>
        <begin position="85"/>
        <end position="106"/>
    </location>
</feature>
<evidence type="ECO:0000259" key="8">
    <source>
        <dbReference type="PROSITE" id="PS50850"/>
    </source>
</evidence>
<feature type="transmembrane region" description="Helical" evidence="7">
    <location>
        <begin position="275"/>
        <end position="296"/>
    </location>
</feature>
<accession>A0A1X2HK35</accession>
<comment type="similarity">
    <text evidence="2">Belongs to the major facilitator superfamily. Vesicular transporter family.</text>
</comment>
<dbReference type="OMA" id="THDSMGQ"/>
<dbReference type="InterPro" id="IPR050930">
    <property type="entry name" value="MFS_Vesicular_Transporter"/>
</dbReference>
<feature type="transmembrane region" description="Helical" evidence="7">
    <location>
        <begin position="170"/>
        <end position="190"/>
    </location>
</feature>
<evidence type="ECO:0000256" key="5">
    <source>
        <dbReference type="ARBA" id="ARBA00022989"/>
    </source>
</evidence>
<dbReference type="InterPro" id="IPR020846">
    <property type="entry name" value="MFS_dom"/>
</dbReference>
<keyword evidence="6 7" id="KW-0472">Membrane</keyword>
<dbReference type="InterPro" id="IPR036259">
    <property type="entry name" value="MFS_trans_sf"/>
</dbReference>
<dbReference type="PANTHER" id="PTHR23506">
    <property type="entry name" value="GH10249P"/>
    <property type="match status" value="1"/>
</dbReference>
<dbReference type="InParanoid" id="A0A1X2HK35"/>
<keyword evidence="10" id="KW-1185">Reference proteome</keyword>
<sequence>MHEESEEIKTLVHSTLFPLAPFMINRINHGTDDILTDASASDPAHSALSQATGIMIAFYAIGVLVGSPFFGWLGDRITQRRGPMVLGVLIAIAANVIFMVASAYWMLLVARFLQGISNSSVWTMALCLIADNWPEDQLGQQMGKLTSLYPLGMMTGLLTGAMYSKLSPQAPFIMAVILCAVDMCMILAIVERRQAPKAWFGEEEDKEHMTDDDSVETLAPTPPAQKVPVWQLLKSARLWTALYLTLTVAIAMSSSESATPLRLVSQWNFDEAAVGLSQIPFIILYIFSSVFSGCLCDRYGTKIVALLAALTLIPVTICMGLPDHTVSYWVIVGIFFICGGLLASLQTAIYPEIAGVVHQRNNAGSKDGMAMCYGFYNIAYGVGMSIGPLMSGYVYAAFGFFWLCVVLGAFYAGCLPLVFCFAGKSGKLVVRPQPPSSTPAKDEKALADSNV</sequence>
<evidence type="ECO:0000256" key="4">
    <source>
        <dbReference type="ARBA" id="ARBA00022692"/>
    </source>
</evidence>
<reference evidence="9 10" key="1">
    <citation type="submission" date="2016-07" db="EMBL/GenBank/DDBJ databases">
        <title>Pervasive Adenine N6-methylation of Active Genes in Fungi.</title>
        <authorList>
            <consortium name="DOE Joint Genome Institute"/>
            <person name="Mondo S.J."/>
            <person name="Dannebaum R.O."/>
            <person name="Kuo R.C."/>
            <person name="Labutti K."/>
            <person name="Haridas S."/>
            <person name="Kuo A."/>
            <person name="Salamov A."/>
            <person name="Ahrendt S.R."/>
            <person name="Lipzen A."/>
            <person name="Sullivan W."/>
            <person name="Andreopoulos W.B."/>
            <person name="Clum A."/>
            <person name="Lindquist E."/>
            <person name="Daum C."/>
            <person name="Ramamoorthy G.K."/>
            <person name="Gryganskyi A."/>
            <person name="Culley D."/>
            <person name="Magnuson J.K."/>
            <person name="James T.Y."/>
            <person name="O'Malley M.A."/>
            <person name="Stajich J.E."/>
            <person name="Spatafora J.W."/>
            <person name="Visel A."/>
            <person name="Grigoriev I.V."/>
        </authorList>
    </citation>
    <scope>NUCLEOTIDE SEQUENCE [LARGE SCALE GENOMIC DNA]</scope>
    <source>
        <strain evidence="9 10">NRRL 2496</strain>
    </source>
</reference>
<dbReference type="Proteomes" id="UP000242180">
    <property type="component" value="Unassembled WGS sequence"/>
</dbReference>
<feature type="transmembrane region" description="Helical" evidence="7">
    <location>
        <begin position="328"/>
        <end position="350"/>
    </location>
</feature>
<evidence type="ECO:0000313" key="10">
    <source>
        <dbReference type="Proteomes" id="UP000242180"/>
    </source>
</evidence>
<dbReference type="GO" id="GO:0022857">
    <property type="term" value="F:transmembrane transporter activity"/>
    <property type="evidence" value="ECO:0007669"/>
    <property type="project" value="InterPro"/>
</dbReference>
<keyword evidence="5 7" id="KW-1133">Transmembrane helix</keyword>
<dbReference type="Gene3D" id="1.20.1250.20">
    <property type="entry name" value="MFS general substrate transporter like domains"/>
    <property type="match status" value="2"/>
</dbReference>
<name>A0A1X2HK35_SYNRA</name>
<feature type="transmembrane region" description="Helical" evidence="7">
    <location>
        <begin position="303"/>
        <end position="322"/>
    </location>
</feature>
<evidence type="ECO:0000256" key="1">
    <source>
        <dbReference type="ARBA" id="ARBA00004141"/>
    </source>
</evidence>
<comment type="subcellular location">
    <subcellularLocation>
        <location evidence="1">Membrane</location>
        <topology evidence="1">Multi-pass membrane protein</topology>
    </subcellularLocation>
</comment>
<feature type="transmembrane region" description="Helical" evidence="7">
    <location>
        <begin position="371"/>
        <end position="394"/>
    </location>
</feature>
<dbReference type="PANTHER" id="PTHR23506:SF23">
    <property type="entry name" value="GH10249P"/>
    <property type="match status" value="1"/>
</dbReference>
<dbReference type="EMBL" id="MCGN01000003">
    <property type="protein sequence ID" value="ORY99408.1"/>
    <property type="molecule type" value="Genomic_DNA"/>
</dbReference>
<keyword evidence="4 7" id="KW-0812">Transmembrane</keyword>
<comment type="caution">
    <text evidence="9">The sequence shown here is derived from an EMBL/GenBank/DDBJ whole genome shotgun (WGS) entry which is preliminary data.</text>
</comment>
<dbReference type="SUPFAM" id="SSF103473">
    <property type="entry name" value="MFS general substrate transporter"/>
    <property type="match status" value="1"/>
</dbReference>
<evidence type="ECO:0000256" key="6">
    <source>
        <dbReference type="ARBA" id="ARBA00023136"/>
    </source>
</evidence>
<evidence type="ECO:0000256" key="3">
    <source>
        <dbReference type="ARBA" id="ARBA00022448"/>
    </source>
</evidence>
<protein>
    <submittedName>
        <fullName evidence="9">Major facilitator superfamily domain-containing protein</fullName>
    </submittedName>
</protein>
<dbReference type="InterPro" id="IPR001958">
    <property type="entry name" value="Tet-R_TetA/multi-R_MdtG-like"/>
</dbReference>
<evidence type="ECO:0000256" key="7">
    <source>
        <dbReference type="SAM" id="Phobius"/>
    </source>
</evidence>